<name>A0A5E8CJJ0_9ZZZZ</name>
<feature type="domain" description="Aspartyl/asparaginy/proline hydroxylase" evidence="5">
    <location>
        <begin position="62"/>
        <end position="212"/>
    </location>
</feature>
<sequence>MNYKNILLTLVCIIVIILLVLLVNIKILSDIGLNNIINKNSLISTDPVLNPDNFKECRILKKYWKIINKEAQDIINKKLNKDITQDVLFQNLTHDKWTKFYIKWGEIDPDAKNYMPFTTHLLNLLPNIKTGFLSILEPGSKIKPHNGPYSGFLRIHLGLDTPEDENCFIMVSGKKLIWKNGKIILFNDTYQHFVENNTNKRRIILFCDLVRPTKIPIKADIYNNIIMNLTWRNNRNKKSWVNMFPQLN</sequence>
<dbReference type="Gene3D" id="2.60.120.330">
    <property type="entry name" value="B-lactam Antibiotic, Isopenicillin N Synthase, Chain"/>
    <property type="match status" value="1"/>
</dbReference>
<keyword evidence="3" id="KW-0560">Oxidoreductase</keyword>
<dbReference type="SUPFAM" id="SSF51197">
    <property type="entry name" value="Clavaminate synthase-like"/>
    <property type="match status" value="1"/>
</dbReference>
<dbReference type="Pfam" id="PF05118">
    <property type="entry name" value="Asp_Arg_Hydrox"/>
    <property type="match status" value="1"/>
</dbReference>
<reference evidence="6" key="1">
    <citation type="submission" date="2019-09" db="EMBL/GenBank/DDBJ databases">
        <authorList>
            <person name="Needham M D."/>
        </authorList>
    </citation>
    <scope>NUCLEOTIDE SEQUENCE</scope>
</reference>
<evidence type="ECO:0000256" key="2">
    <source>
        <dbReference type="ARBA" id="ARBA00022964"/>
    </source>
</evidence>
<organism evidence="6">
    <name type="scientific">seawater metagenome</name>
    <dbReference type="NCBI Taxonomy" id="1561972"/>
    <lineage>
        <taxon>unclassified sequences</taxon>
        <taxon>metagenomes</taxon>
        <taxon>ecological metagenomes</taxon>
    </lineage>
</organism>
<dbReference type="GO" id="GO:0051213">
    <property type="term" value="F:dioxygenase activity"/>
    <property type="evidence" value="ECO:0007669"/>
    <property type="project" value="UniProtKB-KW"/>
</dbReference>
<dbReference type="PANTHER" id="PTHR46332:SF5">
    <property type="entry name" value="ASPARTATE BETA-HYDROXYLASE DOMAIN CONTAINING 2"/>
    <property type="match status" value="1"/>
</dbReference>
<keyword evidence="4" id="KW-0472">Membrane</keyword>
<evidence type="ECO:0000259" key="5">
    <source>
        <dbReference type="Pfam" id="PF05118"/>
    </source>
</evidence>
<protein>
    <submittedName>
        <fullName evidence="6">Aspartyl/Asparaginyl beta-hydroxylase</fullName>
    </submittedName>
</protein>
<feature type="transmembrane region" description="Helical" evidence="4">
    <location>
        <begin position="6"/>
        <end position="25"/>
    </location>
</feature>
<dbReference type="AlphaFoldDB" id="A0A5E8CJJ0"/>
<keyword evidence="4" id="KW-0812">Transmembrane</keyword>
<evidence type="ECO:0000313" key="6">
    <source>
        <dbReference type="EMBL" id="VVU95508.1"/>
    </source>
</evidence>
<accession>A0A5E8CJJ0</accession>
<evidence type="ECO:0000256" key="3">
    <source>
        <dbReference type="ARBA" id="ARBA00023002"/>
    </source>
</evidence>
<keyword evidence="2" id="KW-0223">Dioxygenase</keyword>
<keyword evidence="4" id="KW-1133">Transmembrane helix</keyword>
<dbReference type="EMBL" id="CABVLZ010000004">
    <property type="protein sequence ID" value="VVU95508.1"/>
    <property type="molecule type" value="Genomic_DNA"/>
</dbReference>
<comment type="similarity">
    <text evidence="1">Belongs to the aspartyl/asparaginyl beta-hydroxylase family.</text>
</comment>
<dbReference type="InterPro" id="IPR051821">
    <property type="entry name" value="Asp/Asn_beta-hydroxylase"/>
</dbReference>
<proteinExistence type="inferred from homology"/>
<evidence type="ECO:0000256" key="1">
    <source>
        <dbReference type="ARBA" id="ARBA00007730"/>
    </source>
</evidence>
<dbReference type="InterPro" id="IPR027443">
    <property type="entry name" value="IPNS-like_sf"/>
</dbReference>
<dbReference type="PANTHER" id="PTHR46332">
    <property type="entry name" value="ASPARTATE BETA-HYDROXYLASE DOMAIN-CONTAINING PROTEIN 2"/>
    <property type="match status" value="1"/>
</dbReference>
<evidence type="ECO:0000256" key="4">
    <source>
        <dbReference type="SAM" id="Phobius"/>
    </source>
</evidence>
<gene>
    <name evidence="6" type="ORF">CPAV1605_1259</name>
</gene>
<dbReference type="InterPro" id="IPR007803">
    <property type="entry name" value="Asp/Arg/Pro-Hydrxlase"/>
</dbReference>